<dbReference type="PROSITE" id="PS50109">
    <property type="entry name" value="HIS_KIN"/>
    <property type="match status" value="1"/>
</dbReference>
<dbReference type="SMART" id="SM00388">
    <property type="entry name" value="HisKA"/>
    <property type="match status" value="1"/>
</dbReference>
<dbReference type="InterPro" id="IPR036890">
    <property type="entry name" value="HATPase_C_sf"/>
</dbReference>
<evidence type="ECO:0000256" key="3">
    <source>
        <dbReference type="ARBA" id="ARBA00022553"/>
    </source>
</evidence>
<dbReference type="Proteomes" id="UP000538666">
    <property type="component" value="Unassembled WGS sequence"/>
</dbReference>
<name>A0A841JTB7_9BACT</name>
<dbReference type="InterPro" id="IPR036097">
    <property type="entry name" value="HisK_dim/P_sf"/>
</dbReference>
<evidence type="ECO:0000256" key="1">
    <source>
        <dbReference type="ARBA" id="ARBA00000085"/>
    </source>
</evidence>
<dbReference type="SUPFAM" id="SSF55874">
    <property type="entry name" value="ATPase domain of HSP90 chaperone/DNA topoisomerase II/histidine kinase"/>
    <property type="match status" value="1"/>
</dbReference>
<comment type="catalytic activity">
    <reaction evidence="1">
        <text>ATP + protein L-histidine = ADP + protein N-phospho-L-histidine.</text>
        <dbReference type="EC" id="2.7.13.3"/>
    </reaction>
</comment>
<dbReference type="PRINTS" id="PR00344">
    <property type="entry name" value="BCTRLSENSOR"/>
</dbReference>
<dbReference type="Pfam" id="PF00512">
    <property type="entry name" value="HisKA"/>
    <property type="match status" value="1"/>
</dbReference>
<keyword evidence="7" id="KW-1185">Reference proteome</keyword>
<dbReference type="InterPro" id="IPR004358">
    <property type="entry name" value="Sig_transdc_His_kin-like_C"/>
</dbReference>
<feature type="transmembrane region" description="Helical" evidence="4">
    <location>
        <begin position="35"/>
        <end position="53"/>
    </location>
</feature>
<keyword evidence="4" id="KW-0812">Transmembrane</keyword>
<keyword evidence="3" id="KW-0597">Phosphoprotein</keyword>
<comment type="caution">
    <text evidence="6">The sequence shown here is derived from an EMBL/GenBank/DDBJ whole genome shotgun (WGS) entry which is preliminary data.</text>
</comment>
<dbReference type="OrthoDB" id="9796330at2"/>
<sequence length="329" mass="35851">MALPSSSRFTWIAVAALFLFGGLESVVCFKYFSEQRWTAGIALLAAALLGWAFHRAVGNLAQEPVNTGPGPSPLAAGSDLAESLKSKISDLDAVRANLASREKMHLEWVAYLSHDLATPLARMLRRVETIQYDAAMNPDEKEETLELVHRDITELAEIVGSISQLAILESGIERCFKDMPLKPLLESTFEDFQYEASSRGIELDLQVPDDIGSVRMEKSLVKRAVENLLSNAIRFTPEGGLVTVSARRSEQTVDIVVEDTGTGVPVQELERVFNFAFKGEGHIRISKVGSLGLGLAMVRKVAEIHSGKVSANNVEPNGARFVVSLPTTS</sequence>
<dbReference type="AlphaFoldDB" id="A0A841JTB7"/>
<dbReference type="CDD" id="cd00082">
    <property type="entry name" value="HisKA"/>
    <property type="match status" value="1"/>
</dbReference>
<proteinExistence type="predicted"/>
<dbReference type="InterPro" id="IPR003661">
    <property type="entry name" value="HisK_dim/P_dom"/>
</dbReference>
<dbReference type="EMBL" id="JACHEK010000004">
    <property type="protein sequence ID" value="MBB6144400.1"/>
    <property type="molecule type" value="Genomic_DNA"/>
</dbReference>
<reference evidence="6 7" key="1">
    <citation type="submission" date="2020-08" db="EMBL/GenBank/DDBJ databases">
        <title>Genomic Encyclopedia of Type Strains, Phase IV (KMG-IV): sequencing the most valuable type-strain genomes for metagenomic binning, comparative biology and taxonomic classification.</title>
        <authorList>
            <person name="Goeker M."/>
        </authorList>
    </citation>
    <scope>NUCLEOTIDE SEQUENCE [LARGE SCALE GENOMIC DNA]</scope>
    <source>
        <strain evidence="6 7">DSM 103733</strain>
    </source>
</reference>
<evidence type="ECO:0000256" key="4">
    <source>
        <dbReference type="SAM" id="Phobius"/>
    </source>
</evidence>
<dbReference type="PANTHER" id="PTHR43547:SF2">
    <property type="entry name" value="HYBRID SIGNAL TRANSDUCTION HISTIDINE KINASE C"/>
    <property type="match status" value="1"/>
</dbReference>
<dbReference type="InterPro" id="IPR003594">
    <property type="entry name" value="HATPase_dom"/>
</dbReference>
<dbReference type="RefSeq" id="WP_050058971.1">
    <property type="nucleotide sequence ID" value="NZ_JACHEK010000004.1"/>
</dbReference>
<evidence type="ECO:0000313" key="7">
    <source>
        <dbReference type="Proteomes" id="UP000538666"/>
    </source>
</evidence>
<accession>A0A841JTB7</accession>
<keyword evidence="6" id="KW-0808">Transferase</keyword>
<organism evidence="6 7">
    <name type="scientific">Silvibacterium bohemicum</name>
    <dbReference type="NCBI Taxonomy" id="1577686"/>
    <lineage>
        <taxon>Bacteria</taxon>
        <taxon>Pseudomonadati</taxon>
        <taxon>Acidobacteriota</taxon>
        <taxon>Terriglobia</taxon>
        <taxon>Terriglobales</taxon>
        <taxon>Acidobacteriaceae</taxon>
        <taxon>Silvibacterium</taxon>
    </lineage>
</organism>
<gene>
    <name evidence="6" type="ORF">HNQ77_002352</name>
</gene>
<dbReference type="Pfam" id="PF02518">
    <property type="entry name" value="HATPase_c"/>
    <property type="match status" value="1"/>
</dbReference>
<dbReference type="Gene3D" id="3.30.565.10">
    <property type="entry name" value="Histidine kinase-like ATPase, C-terminal domain"/>
    <property type="match status" value="1"/>
</dbReference>
<dbReference type="GO" id="GO:0000155">
    <property type="term" value="F:phosphorelay sensor kinase activity"/>
    <property type="evidence" value="ECO:0007669"/>
    <property type="project" value="InterPro"/>
</dbReference>
<keyword evidence="6" id="KW-0418">Kinase</keyword>
<protein>
    <recommendedName>
        <fullName evidence="2">histidine kinase</fullName>
        <ecNumber evidence="2">2.7.13.3</ecNumber>
    </recommendedName>
</protein>
<dbReference type="PANTHER" id="PTHR43547">
    <property type="entry name" value="TWO-COMPONENT HISTIDINE KINASE"/>
    <property type="match status" value="1"/>
</dbReference>
<feature type="domain" description="Histidine kinase" evidence="5">
    <location>
        <begin position="111"/>
        <end position="329"/>
    </location>
</feature>
<keyword evidence="4" id="KW-1133">Transmembrane helix</keyword>
<dbReference type="SUPFAM" id="SSF47384">
    <property type="entry name" value="Homodimeric domain of signal transducing histidine kinase"/>
    <property type="match status" value="1"/>
</dbReference>
<keyword evidence="4" id="KW-0472">Membrane</keyword>
<evidence type="ECO:0000256" key="2">
    <source>
        <dbReference type="ARBA" id="ARBA00012438"/>
    </source>
</evidence>
<dbReference type="InterPro" id="IPR005467">
    <property type="entry name" value="His_kinase_dom"/>
</dbReference>
<dbReference type="SMART" id="SM00387">
    <property type="entry name" value="HATPase_c"/>
    <property type="match status" value="1"/>
</dbReference>
<dbReference type="EC" id="2.7.13.3" evidence="2"/>
<dbReference type="Gene3D" id="1.10.287.130">
    <property type="match status" value="1"/>
</dbReference>
<evidence type="ECO:0000259" key="5">
    <source>
        <dbReference type="PROSITE" id="PS50109"/>
    </source>
</evidence>
<evidence type="ECO:0000313" key="6">
    <source>
        <dbReference type="EMBL" id="MBB6144400.1"/>
    </source>
</evidence>